<dbReference type="AlphaFoldDB" id="A0A6J0BVZ1"/>
<dbReference type="GO" id="GO:0005789">
    <property type="term" value="C:endoplasmic reticulum membrane"/>
    <property type="evidence" value="ECO:0007669"/>
    <property type="project" value="UniProtKB-SubCell"/>
</dbReference>
<evidence type="ECO:0000256" key="1">
    <source>
        <dbReference type="ARBA" id="ARBA00004477"/>
    </source>
</evidence>
<reference evidence="9" key="1">
    <citation type="submission" date="2025-08" db="UniProtKB">
        <authorList>
            <consortium name="RefSeq"/>
        </authorList>
    </citation>
    <scope>IDENTIFICATION</scope>
    <source>
        <tissue evidence="9">Thorax and Abdomen</tissue>
    </source>
</reference>
<evidence type="ECO:0000313" key="8">
    <source>
        <dbReference type="Proteomes" id="UP000829291"/>
    </source>
</evidence>
<evidence type="ECO:0000256" key="6">
    <source>
        <dbReference type="ARBA" id="ARBA00023136"/>
    </source>
</evidence>
<dbReference type="UniPathway" id="UPA00378"/>
<proteinExistence type="inferred from homology"/>
<keyword evidence="4 7" id="KW-0256">Endoplasmic reticulum</keyword>
<comment type="function">
    <text evidence="7">Stabilizer subunit of the dolichol-phosphate mannose (DPM) synthase complex; tethers catalytic subunit to the ER.</text>
</comment>
<dbReference type="Proteomes" id="UP000829291">
    <property type="component" value="Chromosome 1"/>
</dbReference>
<dbReference type="GO" id="GO:0006506">
    <property type="term" value="P:GPI anchor biosynthetic process"/>
    <property type="evidence" value="ECO:0007669"/>
    <property type="project" value="TreeGrafter"/>
</dbReference>
<comment type="pathway">
    <text evidence="7">Protein modification; protein glycosylation.</text>
</comment>
<accession>A0A6J0BVZ1</accession>
<keyword evidence="8" id="KW-1185">Reference proteome</keyword>
<comment type="subcellular location">
    <subcellularLocation>
        <location evidence="1 7">Endoplasmic reticulum membrane</location>
        <topology evidence="1 7">Multi-pass membrane protein</topology>
    </subcellularLocation>
</comment>
<evidence type="ECO:0000256" key="7">
    <source>
        <dbReference type="RuleBase" id="RU365085"/>
    </source>
</evidence>
<protein>
    <recommendedName>
        <fullName evidence="7">Dolichol-phosphate mannosyltransferase subunit 3</fullName>
    </recommendedName>
</protein>
<evidence type="ECO:0000256" key="4">
    <source>
        <dbReference type="ARBA" id="ARBA00022824"/>
    </source>
</evidence>
<dbReference type="FunCoup" id="A0A6J0BVZ1">
    <property type="interactions" value="316"/>
</dbReference>
<dbReference type="InterPro" id="IPR013174">
    <property type="entry name" value="DPM3"/>
</dbReference>
<organism evidence="9">
    <name type="scientific">Neodiprion lecontei</name>
    <name type="common">Redheaded pine sawfly</name>
    <dbReference type="NCBI Taxonomy" id="441921"/>
    <lineage>
        <taxon>Eukaryota</taxon>
        <taxon>Metazoa</taxon>
        <taxon>Ecdysozoa</taxon>
        <taxon>Arthropoda</taxon>
        <taxon>Hexapoda</taxon>
        <taxon>Insecta</taxon>
        <taxon>Pterygota</taxon>
        <taxon>Neoptera</taxon>
        <taxon>Endopterygota</taxon>
        <taxon>Hymenoptera</taxon>
        <taxon>Tenthredinoidea</taxon>
        <taxon>Diprionidae</taxon>
        <taxon>Diprioninae</taxon>
        <taxon>Neodiprion</taxon>
    </lineage>
</organism>
<dbReference type="PANTHER" id="PTHR16433">
    <property type="entry name" value="DOLICHOL-PHOSPHATE MANNOSYLTRANSFERASE SUBUNIT 3"/>
    <property type="match status" value="1"/>
</dbReference>
<keyword evidence="6 7" id="KW-0472">Membrane</keyword>
<keyword evidence="9" id="KW-0328">Glycosyltransferase</keyword>
<dbReference type="CTD" id="54344"/>
<keyword evidence="5 7" id="KW-1133">Transmembrane helix</keyword>
<dbReference type="GO" id="GO:0033185">
    <property type="term" value="C:dolichol-phosphate-mannose synthase complex"/>
    <property type="evidence" value="ECO:0007669"/>
    <property type="project" value="TreeGrafter"/>
</dbReference>
<keyword evidence="9" id="KW-0808">Transferase</keyword>
<feature type="transmembrane region" description="Helical" evidence="7">
    <location>
        <begin position="38"/>
        <end position="59"/>
    </location>
</feature>
<dbReference type="KEGG" id="nlo:107223445"/>
<evidence type="ECO:0000256" key="5">
    <source>
        <dbReference type="ARBA" id="ARBA00022989"/>
    </source>
</evidence>
<comment type="caution">
    <text evidence="7">Lacks conserved residue(s) required for the propagation of feature annotation.</text>
</comment>
<comment type="subunit">
    <text evidence="7">Component of the dolichol-phosphate mannose (DPM) synthase complex.</text>
</comment>
<evidence type="ECO:0000313" key="9">
    <source>
        <dbReference type="RefSeq" id="XP_015518610.1"/>
    </source>
</evidence>
<dbReference type="GO" id="GO:0016757">
    <property type="term" value="F:glycosyltransferase activity"/>
    <property type="evidence" value="ECO:0007669"/>
    <property type="project" value="UniProtKB-KW"/>
</dbReference>
<dbReference type="InParanoid" id="A0A6J0BVZ1"/>
<dbReference type="RefSeq" id="XP_015518610.1">
    <property type="nucleotide sequence ID" value="XM_015663124.2"/>
</dbReference>
<evidence type="ECO:0000256" key="2">
    <source>
        <dbReference type="ARBA" id="ARBA00010430"/>
    </source>
</evidence>
<dbReference type="GeneID" id="107223445"/>
<dbReference type="OrthoDB" id="2014333at2759"/>
<gene>
    <name evidence="9" type="primary">LOC107223445</name>
</gene>
<dbReference type="Pfam" id="PF08285">
    <property type="entry name" value="DPM3"/>
    <property type="match status" value="1"/>
</dbReference>
<sequence>MTKLMEWVFVATVFFSIWTAAITGSAQSTLLIKWRTPILYLPLTLIILFGLYAVSVVLYRTFTFNNCEEAAVELQREIKEARADLRSKGLALKED</sequence>
<keyword evidence="3 7" id="KW-0812">Transmembrane</keyword>
<evidence type="ECO:0000256" key="3">
    <source>
        <dbReference type="ARBA" id="ARBA00022692"/>
    </source>
</evidence>
<name>A0A6J0BVZ1_NEOLC</name>
<comment type="similarity">
    <text evidence="2 7">Belongs to the DPM3 family.</text>
</comment>
<dbReference type="PANTHER" id="PTHR16433:SF0">
    <property type="entry name" value="DOLICHOL-PHOSPHATE MANNOSYLTRANSFERASE SUBUNIT 3"/>
    <property type="match status" value="1"/>
</dbReference>